<dbReference type="InterPro" id="IPR012908">
    <property type="entry name" value="PGAP1-ab_dom-like"/>
</dbReference>
<proteinExistence type="predicted"/>
<dbReference type="RefSeq" id="WP_169454018.1">
    <property type="nucleotide sequence ID" value="NZ_CP051774.1"/>
</dbReference>
<keyword evidence="1" id="KW-0732">Signal</keyword>
<evidence type="ECO:0000256" key="1">
    <source>
        <dbReference type="SAM" id="SignalP"/>
    </source>
</evidence>
<name>A0A858RG67_9BACT</name>
<organism evidence="3 4">
    <name type="scientific">Luteolibacter luteus</name>
    <dbReference type="NCBI Taxonomy" id="2728835"/>
    <lineage>
        <taxon>Bacteria</taxon>
        <taxon>Pseudomonadati</taxon>
        <taxon>Verrucomicrobiota</taxon>
        <taxon>Verrucomicrobiia</taxon>
        <taxon>Verrucomicrobiales</taxon>
        <taxon>Verrucomicrobiaceae</taxon>
        <taxon>Luteolibacter</taxon>
    </lineage>
</organism>
<dbReference type="KEGG" id="luo:HHL09_07870"/>
<reference evidence="3 4" key="1">
    <citation type="submission" date="2020-04" db="EMBL/GenBank/DDBJ databases">
        <title>Luteolibacter sp. G-1-1-1 isolated from soil.</title>
        <authorList>
            <person name="Dahal R.H."/>
        </authorList>
    </citation>
    <scope>NUCLEOTIDE SEQUENCE [LARGE SCALE GENOMIC DNA]</scope>
    <source>
        <strain evidence="3 4">G-1-1-1</strain>
    </source>
</reference>
<dbReference type="EMBL" id="CP051774">
    <property type="protein sequence ID" value="QJE95705.1"/>
    <property type="molecule type" value="Genomic_DNA"/>
</dbReference>
<dbReference type="GO" id="GO:0016788">
    <property type="term" value="F:hydrolase activity, acting on ester bonds"/>
    <property type="evidence" value="ECO:0007669"/>
    <property type="project" value="InterPro"/>
</dbReference>
<evidence type="ECO:0000313" key="4">
    <source>
        <dbReference type="Proteomes" id="UP000501812"/>
    </source>
</evidence>
<gene>
    <name evidence="3" type="ORF">HHL09_07870</name>
</gene>
<accession>A0A858RG67</accession>
<keyword evidence="4" id="KW-1185">Reference proteome</keyword>
<dbReference type="SUPFAM" id="SSF53474">
    <property type="entry name" value="alpha/beta-Hydrolases"/>
    <property type="match status" value="1"/>
</dbReference>
<feature type="chain" id="PRO_5033037639" evidence="1">
    <location>
        <begin position="20"/>
        <end position="430"/>
    </location>
</feature>
<evidence type="ECO:0000313" key="3">
    <source>
        <dbReference type="EMBL" id="QJE95705.1"/>
    </source>
</evidence>
<dbReference type="Proteomes" id="UP000501812">
    <property type="component" value="Chromosome"/>
</dbReference>
<dbReference type="AlphaFoldDB" id="A0A858RG67"/>
<dbReference type="Gene3D" id="3.40.50.1820">
    <property type="entry name" value="alpha/beta hydrolase"/>
    <property type="match status" value="1"/>
</dbReference>
<dbReference type="Pfam" id="PF07819">
    <property type="entry name" value="PGAP1"/>
    <property type="match status" value="1"/>
</dbReference>
<keyword evidence="3" id="KW-0378">Hydrolase</keyword>
<sequence length="430" mass="47615">MKRALLVCLALLPFLTSCGNFRRLAGDLKVIDEEYRIYGVIRNADTQKVPVYAGVVEWHRGDARVYSGDRIELPPGGAFAFSVKSPLHQHVVAFADRNRSGTYDSGEPMWIHTGTDGKPSPVKLDGEHRAAKVDGQLSSGTIPRDLHDAMTAFLAGRSVNEVVTNHGVRLSVGEGAKLDEPRFAATRGEDGLWTPATMAITSGFGIYFLEPYDPSRTPVLFIHGAAGSPQDWRFAMERLDRQRYQAWFAFYPSGGRLDNSAELLNQGVKLLHQRYEFRRLHVVAHSMGGLMARRFVQKNVLEDRQKYINTFITFSSPWGGHEAAAAGVKWAPSVVPSWRDMEQGSSFLDHLFDQRLKGKVNHHLFYSHHSSRSFSMPAENDGTVSVASQLRPEAKDDAVSIQGYNEDHVSILSAPAALTRAKAVLDAATP</sequence>
<dbReference type="PROSITE" id="PS51257">
    <property type="entry name" value="PROKAR_LIPOPROTEIN"/>
    <property type="match status" value="1"/>
</dbReference>
<evidence type="ECO:0000259" key="2">
    <source>
        <dbReference type="Pfam" id="PF07819"/>
    </source>
</evidence>
<dbReference type="InterPro" id="IPR029058">
    <property type="entry name" value="AB_hydrolase_fold"/>
</dbReference>
<feature type="domain" description="GPI inositol-deacylase PGAP1-like alpha/beta" evidence="2">
    <location>
        <begin position="215"/>
        <end position="319"/>
    </location>
</feature>
<protein>
    <submittedName>
        <fullName evidence="3">Alpha/beta hydrolase</fullName>
    </submittedName>
</protein>
<feature type="signal peptide" evidence="1">
    <location>
        <begin position="1"/>
        <end position="19"/>
    </location>
</feature>